<feature type="transmembrane region" description="Helical" evidence="2">
    <location>
        <begin position="53"/>
        <end position="77"/>
    </location>
</feature>
<feature type="compositionally biased region" description="Polar residues" evidence="1">
    <location>
        <begin position="376"/>
        <end position="459"/>
    </location>
</feature>
<feature type="compositionally biased region" description="Pro residues" evidence="1">
    <location>
        <begin position="251"/>
        <end position="260"/>
    </location>
</feature>
<evidence type="ECO:0000313" key="4">
    <source>
        <dbReference type="Proteomes" id="UP001390339"/>
    </source>
</evidence>
<evidence type="ECO:0000256" key="1">
    <source>
        <dbReference type="SAM" id="MobiDB-lite"/>
    </source>
</evidence>
<feature type="transmembrane region" description="Helical" evidence="2">
    <location>
        <begin position="133"/>
        <end position="155"/>
    </location>
</feature>
<feature type="compositionally biased region" description="Polar residues" evidence="1">
    <location>
        <begin position="577"/>
        <end position="589"/>
    </location>
</feature>
<feature type="region of interest" description="Disordered" evidence="1">
    <location>
        <begin position="1"/>
        <end position="26"/>
    </location>
</feature>
<gene>
    <name evidence="3" type="ORF">PGQ11_010016</name>
</gene>
<comment type="caution">
    <text evidence="3">The sequence shown here is derived from an EMBL/GenBank/DDBJ whole genome shotgun (WGS) entry which is preliminary data.</text>
</comment>
<feature type="region of interest" description="Disordered" evidence="1">
    <location>
        <begin position="241"/>
        <end position="602"/>
    </location>
</feature>
<organism evidence="3 4">
    <name type="scientific">Apiospora arundinis</name>
    <dbReference type="NCBI Taxonomy" id="335852"/>
    <lineage>
        <taxon>Eukaryota</taxon>
        <taxon>Fungi</taxon>
        <taxon>Dikarya</taxon>
        <taxon>Ascomycota</taxon>
        <taxon>Pezizomycotina</taxon>
        <taxon>Sordariomycetes</taxon>
        <taxon>Xylariomycetidae</taxon>
        <taxon>Amphisphaeriales</taxon>
        <taxon>Apiosporaceae</taxon>
        <taxon>Apiospora</taxon>
    </lineage>
</organism>
<keyword evidence="2" id="KW-1133">Transmembrane helix</keyword>
<keyword evidence="2" id="KW-0812">Transmembrane</keyword>
<feature type="compositionally biased region" description="Polar residues" evidence="1">
    <location>
        <begin position="267"/>
        <end position="276"/>
    </location>
</feature>
<dbReference type="EMBL" id="JAPCWZ010000006">
    <property type="protein sequence ID" value="KAK8859282.1"/>
    <property type="molecule type" value="Genomic_DNA"/>
</dbReference>
<feature type="compositionally biased region" description="Pro residues" evidence="1">
    <location>
        <begin position="556"/>
        <end position="569"/>
    </location>
</feature>
<feature type="compositionally biased region" description="Basic residues" evidence="1">
    <location>
        <begin position="345"/>
        <end position="358"/>
    </location>
</feature>
<keyword evidence="4" id="KW-1185">Reference proteome</keyword>
<evidence type="ECO:0000256" key="2">
    <source>
        <dbReference type="SAM" id="Phobius"/>
    </source>
</evidence>
<feature type="compositionally biased region" description="Low complexity" evidence="1">
    <location>
        <begin position="470"/>
        <end position="490"/>
    </location>
</feature>
<sequence length="602" mass="64657">MATVTVKEKDGALPSESQQSSGLGEKDLQHLDASLEELSQQKKAKRGRRKRPFFMLVAVLFLFLVSGGGVALAVLLFLNPSQAEHIQLARDLVLVASGMSLLYTVIHVRGAFTNYVNDAPHIPPHFRGEYTHAFALIVARLGIPVWIAASVATALLISKSQQPLGISGGQIPYPLLYLIICVVALISFIALAATINKNPTPFALAGISSSWLLTYQDNVFIEEQDDGVFVSISRRASMQRAAVSEKRTTPPLAPSPPPALARPTTTGSQQSSSKRMTLTEDALAKAEKQGRRGLRPNNLNVSRVADEDDAKTELMANSPVRPNYYTTPQPQRSSVPPVPPLPPKLKAKAKGKTSKRHTLAPQGNGRNSWHDDWNDLASQTGIRPKTRSNSSSDGAGQRTYTMSSYGAPSSTGSAAPMLSTRQLQQQHQMSRPGTSSSHYSTRSGVSGMQYPTNYPTTRASGVPWRPPVRPGSSYQRPGSSYSYSQGPSYPAQDQQRRILRHSPSSSLDSNHSHSSSASSTASSTLSSRSGGSITLRTPKPIAGLRAGAQKHTAAAGPPPPLQPPQPPPRNKLRRKPSNFSRPITPSDGLSDNGAPKAPGEFV</sequence>
<proteinExistence type="predicted"/>
<reference evidence="3 4" key="1">
    <citation type="journal article" date="2024" name="IMA Fungus">
        <title>Apiospora arundinis, a panoply of carbohydrate-active enzymes and secondary metabolites.</title>
        <authorList>
            <person name="Sorensen T."/>
            <person name="Petersen C."/>
            <person name="Muurmann A.T."/>
            <person name="Christiansen J.V."/>
            <person name="Brundto M.L."/>
            <person name="Overgaard C.K."/>
            <person name="Boysen A.T."/>
            <person name="Wollenberg R.D."/>
            <person name="Larsen T.O."/>
            <person name="Sorensen J.L."/>
            <person name="Nielsen K.L."/>
            <person name="Sondergaard T.E."/>
        </authorList>
    </citation>
    <scope>NUCLEOTIDE SEQUENCE [LARGE SCALE GENOMIC DNA]</scope>
    <source>
        <strain evidence="3 4">AAU 773</strain>
    </source>
</reference>
<feature type="compositionally biased region" description="Low complexity" evidence="1">
    <location>
        <begin position="502"/>
        <end position="532"/>
    </location>
</feature>
<protein>
    <submittedName>
        <fullName evidence="3">Uncharacterized protein</fullName>
    </submittedName>
</protein>
<feature type="transmembrane region" description="Helical" evidence="2">
    <location>
        <begin position="175"/>
        <end position="195"/>
    </location>
</feature>
<name>A0ABR2I907_9PEZI</name>
<accession>A0ABR2I907</accession>
<evidence type="ECO:0000313" key="3">
    <source>
        <dbReference type="EMBL" id="KAK8859282.1"/>
    </source>
</evidence>
<feature type="compositionally biased region" description="Basic and acidic residues" evidence="1">
    <location>
        <begin position="1"/>
        <end position="11"/>
    </location>
</feature>
<keyword evidence="2" id="KW-0472">Membrane</keyword>
<dbReference type="Proteomes" id="UP001390339">
    <property type="component" value="Unassembled WGS sequence"/>
</dbReference>